<keyword evidence="2" id="KW-0808">Transferase</keyword>
<evidence type="ECO:0008006" key="6">
    <source>
        <dbReference type="Google" id="ProtNLM"/>
    </source>
</evidence>
<keyword evidence="3" id="KW-0325">Glycoprotein</keyword>
<keyword evidence="1" id="KW-0489">Methyltransferase</keyword>
<protein>
    <recommendedName>
        <fullName evidence="6">Methyltransferase</fullName>
    </recommendedName>
</protein>
<dbReference type="Proteomes" id="UP001497480">
    <property type="component" value="Unassembled WGS sequence"/>
</dbReference>
<evidence type="ECO:0000256" key="3">
    <source>
        <dbReference type="ARBA" id="ARBA00023180"/>
    </source>
</evidence>
<dbReference type="GO" id="GO:0008168">
    <property type="term" value="F:methyltransferase activity"/>
    <property type="evidence" value="ECO:0007669"/>
    <property type="project" value="UniProtKB-KW"/>
</dbReference>
<sequence length="56" mass="6146">MDRILRPKGLVIIHDKRSVVVSIKKFLPALPWQAVAISGIEQGSDQSEDGAVLIIH</sequence>
<evidence type="ECO:0000256" key="1">
    <source>
        <dbReference type="ARBA" id="ARBA00022603"/>
    </source>
</evidence>
<keyword evidence="5" id="KW-1185">Reference proteome</keyword>
<evidence type="ECO:0000313" key="4">
    <source>
        <dbReference type="EMBL" id="CAL0321313.1"/>
    </source>
</evidence>
<name>A0AAV1XK67_LUPLU</name>
<comment type="caution">
    <text evidence="4">The sequence shown here is derived from an EMBL/GenBank/DDBJ whole genome shotgun (WGS) entry which is preliminary data.</text>
</comment>
<dbReference type="EMBL" id="CAXHTB010000015">
    <property type="protein sequence ID" value="CAL0321313.1"/>
    <property type="molecule type" value="Genomic_DNA"/>
</dbReference>
<accession>A0AAV1XK67</accession>
<organism evidence="4 5">
    <name type="scientific">Lupinus luteus</name>
    <name type="common">European yellow lupine</name>
    <dbReference type="NCBI Taxonomy" id="3873"/>
    <lineage>
        <taxon>Eukaryota</taxon>
        <taxon>Viridiplantae</taxon>
        <taxon>Streptophyta</taxon>
        <taxon>Embryophyta</taxon>
        <taxon>Tracheophyta</taxon>
        <taxon>Spermatophyta</taxon>
        <taxon>Magnoliopsida</taxon>
        <taxon>eudicotyledons</taxon>
        <taxon>Gunneridae</taxon>
        <taxon>Pentapetalae</taxon>
        <taxon>rosids</taxon>
        <taxon>fabids</taxon>
        <taxon>Fabales</taxon>
        <taxon>Fabaceae</taxon>
        <taxon>Papilionoideae</taxon>
        <taxon>50 kb inversion clade</taxon>
        <taxon>genistoids sensu lato</taxon>
        <taxon>core genistoids</taxon>
        <taxon>Genisteae</taxon>
        <taxon>Lupinus</taxon>
    </lineage>
</organism>
<reference evidence="4 5" key="1">
    <citation type="submission" date="2024-03" db="EMBL/GenBank/DDBJ databases">
        <authorList>
            <person name="Martinez-Hernandez J."/>
        </authorList>
    </citation>
    <scope>NUCLEOTIDE SEQUENCE [LARGE SCALE GENOMIC DNA]</scope>
</reference>
<dbReference type="Pfam" id="PF03141">
    <property type="entry name" value="Methyltransf_29"/>
    <property type="match status" value="1"/>
</dbReference>
<dbReference type="InterPro" id="IPR004159">
    <property type="entry name" value="Put_SAM_MeTrfase"/>
</dbReference>
<proteinExistence type="predicted"/>
<evidence type="ECO:0000313" key="5">
    <source>
        <dbReference type="Proteomes" id="UP001497480"/>
    </source>
</evidence>
<dbReference type="GO" id="GO:0032259">
    <property type="term" value="P:methylation"/>
    <property type="evidence" value="ECO:0007669"/>
    <property type="project" value="UniProtKB-KW"/>
</dbReference>
<dbReference type="AlphaFoldDB" id="A0AAV1XK67"/>
<evidence type="ECO:0000256" key="2">
    <source>
        <dbReference type="ARBA" id="ARBA00022679"/>
    </source>
</evidence>
<gene>
    <name evidence="4" type="ORF">LLUT_LOCUS22373</name>
</gene>